<reference evidence="1 2" key="1">
    <citation type="submission" date="2021-05" db="EMBL/GenBank/DDBJ databases">
        <title>Genome Assembly of Synthetic Allotetraploid Brassica napus Reveals Homoeologous Exchanges between Subgenomes.</title>
        <authorList>
            <person name="Davis J.T."/>
        </authorList>
    </citation>
    <scope>NUCLEOTIDE SEQUENCE [LARGE SCALE GENOMIC DNA]</scope>
    <source>
        <strain evidence="2">cv. Da-Ae</strain>
        <tissue evidence="1">Seedling</tissue>
    </source>
</reference>
<sequence>MVVHGINTYYFELFANTHWSLVSTSPARLHLQGQIKGNVNSSVLNSRNLRSDYDSPHAAPEKIRLEDEGVARINRKLSDDFLFLKRKSLMILIVFGEMKTKANKKSVKSDSVRKILKEKQKTKVEETSPTRTSPRLCKRNFYQDELKISMQRHALHKTYDGTFSKYYRL</sequence>
<organism evidence="1 2">
    <name type="scientific">Brassica napus</name>
    <name type="common">Rape</name>
    <dbReference type="NCBI Taxonomy" id="3708"/>
    <lineage>
        <taxon>Eukaryota</taxon>
        <taxon>Viridiplantae</taxon>
        <taxon>Streptophyta</taxon>
        <taxon>Embryophyta</taxon>
        <taxon>Tracheophyta</taxon>
        <taxon>Spermatophyta</taxon>
        <taxon>Magnoliopsida</taxon>
        <taxon>eudicotyledons</taxon>
        <taxon>Gunneridae</taxon>
        <taxon>Pentapetalae</taxon>
        <taxon>rosids</taxon>
        <taxon>malvids</taxon>
        <taxon>Brassicales</taxon>
        <taxon>Brassicaceae</taxon>
        <taxon>Brassiceae</taxon>
        <taxon>Brassica</taxon>
    </lineage>
</organism>
<keyword evidence="2" id="KW-1185">Reference proteome</keyword>
<evidence type="ECO:0000313" key="2">
    <source>
        <dbReference type="Proteomes" id="UP000824890"/>
    </source>
</evidence>
<accession>A0ABQ7ZY47</accession>
<protein>
    <submittedName>
        <fullName evidence="1">Uncharacterized protein</fullName>
    </submittedName>
</protein>
<evidence type="ECO:0000313" key="1">
    <source>
        <dbReference type="EMBL" id="KAH0885123.1"/>
    </source>
</evidence>
<name>A0ABQ7ZY47_BRANA</name>
<comment type="caution">
    <text evidence="1">The sequence shown here is derived from an EMBL/GenBank/DDBJ whole genome shotgun (WGS) entry which is preliminary data.</text>
</comment>
<dbReference type="Proteomes" id="UP000824890">
    <property type="component" value="Unassembled WGS sequence"/>
</dbReference>
<proteinExistence type="predicted"/>
<dbReference type="EMBL" id="JAGKQM010000014">
    <property type="protein sequence ID" value="KAH0885123.1"/>
    <property type="molecule type" value="Genomic_DNA"/>
</dbReference>
<gene>
    <name evidence="1" type="ORF">HID58_061219</name>
</gene>